<proteinExistence type="inferred from homology"/>
<feature type="transmembrane region" description="Helical" evidence="9">
    <location>
        <begin position="248"/>
        <end position="269"/>
    </location>
</feature>
<evidence type="ECO:0000256" key="5">
    <source>
        <dbReference type="ARBA" id="ARBA00022692"/>
    </source>
</evidence>
<evidence type="ECO:0000256" key="8">
    <source>
        <dbReference type="ARBA" id="ARBA00023136"/>
    </source>
</evidence>
<evidence type="ECO:0000256" key="1">
    <source>
        <dbReference type="ARBA" id="ARBA00004477"/>
    </source>
</evidence>
<evidence type="ECO:0000256" key="7">
    <source>
        <dbReference type="ARBA" id="ARBA00022989"/>
    </source>
</evidence>
<evidence type="ECO:0000313" key="11">
    <source>
        <dbReference type="Proteomes" id="UP000789508"/>
    </source>
</evidence>
<evidence type="ECO:0000313" key="10">
    <source>
        <dbReference type="EMBL" id="CAG8440768.1"/>
    </source>
</evidence>
<keyword evidence="7 9" id="KW-1133">Transmembrane helix</keyword>
<keyword evidence="5 9" id="KW-0812">Transmembrane</keyword>
<reference evidence="10" key="1">
    <citation type="submission" date="2021-06" db="EMBL/GenBank/DDBJ databases">
        <authorList>
            <person name="Kallberg Y."/>
            <person name="Tangrot J."/>
            <person name="Rosling A."/>
        </authorList>
    </citation>
    <scope>NUCLEOTIDE SEQUENCE</scope>
    <source>
        <strain evidence="10">FL130A</strain>
    </source>
</reference>
<comment type="subcellular location">
    <subcellularLocation>
        <location evidence="1">Endoplasmic reticulum membrane</location>
        <topology evidence="1">Multi-pass membrane protein</topology>
    </subcellularLocation>
</comment>
<dbReference type="Pfam" id="PF06728">
    <property type="entry name" value="PIG-U"/>
    <property type="match status" value="2"/>
</dbReference>
<dbReference type="GO" id="GO:0016255">
    <property type="term" value="P:attachment of GPI anchor to protein"/>
    <property type="evidence" value="ECO:0007669"/>
    <property type="project" value="InterPro"/>
</dbReference>
<feature type="transmembrane region" description="Helical" evidence="9">
    <location>
        <begin position="289"/>
        <end position="311"/>
    </location>
</feature>
<feature type="transmembrane region" description="Helical" evidence="9">
    <location>
        <begin position="12"/>
        <end position="30"/>
    </location>
</feature>
<evidence type="ECO:0000256" key="3">
    <source>
        <dbReference type="ARBA" id="ARBA00010026"/>
    </source>
</evidence>
<dbReference type="InterPro" id="IPR009600">
    <property type="entry name" value="PIG-U"/>
</dbReference>
<evidence type="ECO:0000256" key="2">
    <source>
        <dbReference type="ARBA" id="ARBA00004687"/>
    </source>
</evidence>
<comment type="similarity">
    <text evidence="3">Belongs to the PIGU family.</text>
</comment>
<keyword evidence="6" id="KW-0256">Endoplasmic reticulum</keyword>
<keyword evidence="4" id="KW-0337">GPI-anchor biosynthesis</keyword>
<gene>
    <name evidence="10" type="ORF">ALEPTO_LOCUS289</name>
</gene>
<name>A0A9N8V7D0_9GLOM</name>
<keyword evidence="8 9" id="KW-0472">Membrane</keyword>
<sequence>MSTAIETSIRRRDLVFGIAFITRLLLFQFSEVTDILASRVEVVTPITSFTRLTEGLYLFQNGVPPYDGGVFHQAPLLLAFFQPLSYLPDQFTSLIYILIDLLLAYLLSQISRIKQQLYKDLPRVDDIELIDDNKNEEEESSWVVAGLYLFNPFTIATCLSKSTITFTNLSIALGTFYSLKGNKIHGCFWIAMATYLSFYPLMLIIPITMLLVNSGKIMSRTPPQQESFSSSSSKSITISKKIEIAQCIILYIGWLAVLLLLSFILVESWDFLEATYGVILLLPDLTPNIGGIMAVFKSYPSIGDASFYLGFLPIYSEIVKYMRYNFFTTNIFLYSSLLAPIFYHLWIYAGSGNANFFYAITLVYSVGNIILLVDATFAMLRREFDVWNPKLRYCEVTQR</sequence>
<dbReference type="EMBL" id="CAJVPS010000015">
    <property type="protein sequence ID" value="CAG8440768.1"/>
    <property type="molecule type" value="Genomic_DNA"/>
</dbReference>
<dbReference type="GO" id="GO:0042765">
    <property type="term" value="C:GPI-anchor transamidase complex"/>
    <property type="evidence" value="ECO:0007669"/>
    <property type="project" value="InterPro"/>
</dbReference>
<evidence type="ECO:0000256" key="6">
    <source>
        <dbReference type="ARBA" id="ARBA00022824"/>
    </source>
</evidence>
<comment type="pathway">
    <text evidence="2">Glycolipid biosynthesis; glycosylphosphatidylinositol-anchor biosynthesis.</text>
</comment>
<dbReference type="OrthoDB" id="549017at2759"/>
<accession>A0A9N8V7D0</accession>
<evidence type="ECO:0000256" key="4">
    <source>
        <dbReference type="ARBA" id="ARBA00022502"/>
    </source>
</evidence>
<protein>
    <submittedName>
        <fullName evidence="10">2157_t:CDS:1</fullName>
    </submittedName>
</protein>
<evidence type="ECO:0000256" key="9">
    <source>
        <dbReference type="SAM" id="Phobius"/>
    </source>
</evidence>
<organism evidence="10 11">
    <name type="scientific">Ambispora leptoticha</name>
    <dbReference type="NCBI Taxonomy" id="144679"/>
    <lineage>
        <taxon>Eukaryota</taxon>
        <taxon>Fungi</taxon>
        <taxon>Fungi incertae sedis</taxon>
        <taxon>Mucoromycota</taxon>
        <taxon>Glomeromycotina</taxon>
        <taxon>Glomeromycetes</taxon>
        <taxon>Archaeosporales</taxon>
        <taxon>Ambisporaceae</taxon>
        <taxon>Ambispora</taxon>
    </lineage>
</organism>
<feature type="transmembrane region" description="Helical" evidence="9">
    <location>
        <begin position="189"/>
        <end position="212"/>
    </location>
</feature>
<dbReference type="GO" id="GO:0006506">
    <property type="term" value="P:GPI anchor biosynthetic process"/>
    <property type="evidence" value="ECO:0007669"/>
    <property type="project" value="UniProtKB-KW"/>
</dbReference>
<dbReference type="AlphaFoldDB" id="A0A9N8V7D0"/>
<dbReference type="PANTHER" id="PTHR13121:SF0">
    <property type="entry name" value="PHOSPHATIDYLINOSITOL GLYCAN ANCHOR BIOSYNTHESIS CLASS U PROTEIN"/>
    <property type="match status" value="1"/>
</dbReference>
<feature type="transmembrane region" description="Helical" evidence="9">
    <location>
        <begin position="158"/>
        <end position="177"/>
    </location>
</feature>
<feature type="transmembrane region" description="Helical" evidence="9">
    <location>
        <begin position="91"/>
        <end position="108"/>
    </location>
</feature>
<feature type="transmembrane region" description="Helical" evidence="9">
    <location>
        <begin position="356"/>
        <end position="380"/>
    </location>
</feature>
<keyword evidence="11" id="KW-1185">Reference proteome</keyword>
<feature type="transmembrane region" description="Helical" evidence="9">
    <location>
        <begin position="331"/>
        <end position="350"/>
    </location>
</feature>
<dbReference type="Proteomes" id="UP000789508">
    <property type="component" value="Unassembled WGS sequence"/>
</dbReference>
<comment type="caution">
    <text evidence="10">The sequence shown here is derived from an EMBL/GenBank/DDBJ whole genome shotgun (WGS) entry which is preliminary data.</text>
</comment>
<dbReference type="PANTHER" id="PTHR13121">
    <property type="entry name" value="GPI TRANSAMIDASE COMPONENT PIG-U"/>
    <property type="match status" value="1"/>
</dbReference>